<dbReference type="Proteomes" id="UP000436803">
    <property type="component" value="Unassembled WGS sequence"/>
</dbReference>
<reference evidence="2 5" key="3">
    <citation type="journal article" date="2019" name="Nat. Med.">
        <title>A library of human gut bacterial isolates paired with longitudinal multiomics data enables mechanistic microbiome research.</title>
        <authorList>
            <person name="Poyet M."/>
            <person name="Groussin M."/>
            <person name="Gibbons S.M."/>
            <person name="Avila-Pacheco J."/>
            <person name="Jiang X."/>
            <person name="Kearney S.M."/>
            <person name="Perrotta A.R."/>
            <person name="Berdy B."/>
            <person name="Zhao S."/>
            <person name="Lieberman T.D."/>
            <person name="Swanson P.K."/>
            <person name="Smith M."/>
            <person name="Roesemann S."/>
            <person name="Alexander J.E."/>
            <person name="Rich S.A."/>
            <person name="Livny J."/>
            <person name="Vlamakis H."/>
            <person name="Clish C."/>
            <person name="Bullock K."/>
            <person name="Deik A."/>
            <person name="Scott J."/>
            <person name="Pierce K.A."/>
            <person name="Xavier R.J."/>
            <person name="Alm E.J."/>
        </authorList>
    </citation>
    <scope>NUCLEOTIDE SEQUENCE [LARGE SCALE GENOMIC DNA]</scope>
    <source>
        <strain evidence="2 5">BIOML-A7</strain>
    </source>
</reference>
<dbReference type="EMBL" id="VWAW01000011">
    <property type="protein sequence ID" value="KAA5172648.1"/>
    <property type="molecule type" value="Genomic_DNA"/>
</dbReference>
<comment type="caution">
    <text evidence="3">The sequence shown here is derived from an EMBL/GenBank/DDBJ whole genome shotgun (WGS) entry which is preliminary data.</text>
</comment>
<dbReference type="InterPro" id="IPR025351">
    <property type="entry name" value="Pvc16_N"/>
</dbReference>
<dbReference type="AlphaFoldDB" id="A0A2M9V123"/>
<feature type="domain" description="Pvc16 N-terminal" evidence="1">
    <location>
        <begin position="36"/>
        <end position="165"/>
    </location>
</feature>
<sequence>MINRVLTMYASQMEQYMGTYFHRPEGMVEVGAIGAQVDEEPCKIQISLLNVERETAQGMNMGKVGTSGKFSGLSYPLIHVNLDVIIAAVFNEKRYRESLSVLSLAITFLQSNPVFMVENTKYTIEMITPSLQDQSNVWTLFGGRYYPSIFCKIRRLTFDGSEVKQVVADITDNKPTIRK</sequence>
<dbReference type="RefSeq" id="WP_005803143.1">
    <property type="nucleotide sequence ID" value="NZ_BAABYZ010000001.1"/>
</dbReference>
<gene>
    <name evidence="3" type="ORF">CQW34_04386</name>
    <name evidence="2" type="ORF">F2Z29_14120</name>
</gene>
<evidence type="ECO:0000259" key="1">
    <source>
        <dbReference type="Pfam" id="PF14065"/>
    </source>
</evidence>
<proteinExistence type="predicted"/>
<organism evidence="3 4">
    <name type="scientific">Bacteroides fragilis</name>
    <dbReference type="NCBI Taxonomy" id="817"/>
    <lineage>
        <taxon>Bacteria</taxon>
        <taxon>Pseudomonadati</taxon>
        <taxon>Bacteroidota</taxon>
        <taxon>Bacteroidia</taxon>
        <taxon>Bacteroidales</taxon>
        <taxon>Bacteroidaceae</taxon>
        <taxon>Bacteroides</taxon>
    </lineage>
</organism>
<reference evidence="3" key="2">
    <citation type="submission" date="2017-10" db="EMBL/GenBank/DDBJ databases">
        <authorList>
            <person name="Banno H."/>
            <person name="Chua N.-H."/>
        </authorList>
    </citation>
    <scope>NUCLEOTIDE SEQUENCE</scope>
    <source>
        <strain evidence="3">12905</strain>
    </source>
</reference>
<protein>
    <submittedName>
        <fullName evidence="2">DUF4255 domain-containing protein</fullName>
    </submittedName>
</protein>
<evidence type="ECO:0000313" key="4">
    <source>
        <dbReference type="Proteomes" id="UP000231846"/>
    </source>
</evidence>
<evidence type="ECO:0000313" key="5">
    <source>
        <dbReference type="Proteomes" id="UP000436803"/>
    </source>
</evidence>
<name>A0A2M9V123_BACFG</name>
<evidence type="ECO:0000313" key="3">
    <source>
        <dbReference type="EMBL" id="PJY69334.1"/>
    </source>
</evidence>
<reference evidence="3 4" key="1">
    <citation type="journal article" date="2017" name="MBio">
        <title>Gut Symbiont Bacteroides fragilis Secretes a Eukaryotic-Like Ubiquitin Protein That Mediates Intraspecies Antagonism.</title>
        <authorList>
            <person name="Chatzidaki-Livanis M."/>
            <person name="Coyne M.J."/>
            <person name="Roelofs K.G."/>
            <person name="Gentyala R.R."/>
            <person name="Caldwell J.M."/>
            <person name="Comstock L.E."/>
        </authorList>
    </citation>
    <scope>NUCLEOTIDE SEQUENCE [LARGE SCALE GENOMIC DNA]</scope>
    <source>
        <strain evidence="3 4">12905</strain>
    </source>
</reference>
<accession>A0A2M9V123</accession>
<dbReference type="Pfam" id="PF14065">
    <property type="entry name" value="Pvc16_N"/>
    <property type="match status" value="1"/>
</dbReference>
<evidence type="ECO:0000313" key="2">
    <source>
        <dbReference type="EMBL" id="KAA5172648.1"/>
    </source>
</evidence>
<dbReference type="EMBL" id="PDCW01000065">
    <property type="protein sequence ID" value="PJY69334.1"/>
    <property type="molecule type" value="Genomic_DNA"/>
</dbReference>
<dbReference type="Proteomes" id="UP000231846">
    <property type="component" value="Unassembled WGS sequence"/>
</dbReference>